<evidence type="ECO:0000313" key="3">
    <source>
        <dbReference type="EMBL" id="EPE33290.1"/>
    </source>
</evidence>
<dbReference type="Proteomes" id="UP000016922">
    <property type="component" value="Unassembled WGS sequence"/>
</dbReference>
<feature type="compositionally biased region" description="Acidic residues" evidence="1">
    <location>
        <begin position="474"/>
        <end position="536"/>
    </location>
</feature>
<feature type="compositionally biased region" description="Pro residues" evidence="1">
    <location>
        <begin position="270"/>
        <end position="286"/>
    </location>
</feature>
<feature type="compositionally biased region" description="Low complexity" evidence="1">
    <location>
        <begin position="287"/>
        <end position="330"/>
    </location>
</feature>
<dbReference type="HOGENOM" id="CLU_490939_0_0_1"/>
<reference evidence="3 4" key="1">
    <citation type="journal article" date="2013" name="BMC Genomics">
        <title>Genomics-driven discovery of the pneumocandin biosynthetic gene cluster in the fungus Glarea lozoyensis.</title>
        <authorList>
            <person name="Chen L."/>
            <person name="Yue Q."/>
            <person name="Zhang X."/>
            <person name="Xiang M."/>
            <person name="Wang C."/>
            <person name="Li S."/>
            <person name="Che Y."/>
            <person name="Ortiz-Lopez F.J."/>
            <person name="Bills G.F."/>
            <person name="Liu X."/>
            <person name="An Z."/>
        </authorList>
    </citation>
    <scope>NUCLEOTIDE SEQUENCE [LARGE SCALE GENOMIC DNA]</scope>
    <source>
        <strain evidence="4">ATCC 20868 / MF5171</strain>
    </source>
</reference>
<feature type="compositionally biased region" description="Low complexity" evidence="1">
    <location>
        <begin position="412"/>
        <end position="433"/>
    </location>
</feature>
<proteinExistence type="predicted"/>
<dbReference type="GeneID" id="19465356"/>
<evidence type="ECO:0000256" key="1">
    <source>
        <dbReference type="SAM" id="MobiDB-lite"/>
    </source>
</evidence>
<feature type="compositionally biased region" description="Basic and acidic residues" evidence="1">
    <location>
        <begin position="257"/>
        <end position="267"/>
    </location>
</feature>
<feature type="signal peptide" evidence="2">
    <location>
        <begin position="1"/>
        <end position="19"/>
    </location>
</feature>
<organism evidence="3 4">
    <name type="scientific">Glarea lozoyensis (strain ATCC 20868 / MF5171)</name>
    <dbReference type="NCBI Taxonomy" id="1116229"/>
    <lineage>
        <taxon>Eukaryota</taxon>
        <taxon>Fungi</taxon>
        <taxon>Dikarya</taxon>
        <taxon>Ascomycota</taxon>
        <taxon>Pezizomycotina</taxon>
        <taxon>Leotiomycetes</taxon>
        <taxon>Helotiales</taxon>
        <taxon>Helotiaceae</taxon>
        <taxon>Glarea</taxon>
    </lineage>
</organism>
<feature type="region of interest" description="Disordered" evidence="1">
    <location>
        <begin position="237"/>
        <end position="399"/>
    </location>
</feature>
<dbReference type="OMA" id="KSSPDIC"/>
<dbReference type="OrthoDB" id="3554483at2759"/>
<feature type="compositionally biased region" description="Low complexity" evidence="1">
    <location>
        <begin position="355"/>
        <end position="374"/>
    </location>
</feature>
<feature type="chain" id="PRO_5004519547" evidence="2">
    <location>
        <begin position="20"/>
        <end position="555"/>
    </location>
</feature>
<dbReference type="AlphaFoldDB" id="S3D6E6"/>
<accession>S3D6E6</accession>
<dbReference type="KEGG" id="glz:GLAREA_06302"/>
<protein>
    <submittedName>
        <fullName evidence="3">Uncharacterized protein</fullName>
    </submittedName>
</protein>
<feature type="compositionally biased region" description="Acidic residues" evidence="1">
    <location>
        <begin position="434"/>
        <end position="451"/>
    </location>
</feature>
<keyword evidence="2" id="KW-0732">Signal</keyword>
<feature type="compositionally biased region" description="Pro residues" evidence="1">
    <location>
        <begin position="331"/>
        <end position="343"/>
    </location>
</feature>
<sequence>MKICTFSILCVLASSLANAGVITNFDELARRAEKKPQDKLEFDQQTESFKKTGTCRLYDATGDSEKRKSSPDICEATCGNLSDKVRDTNATASMSCSSLGAEAKERLWQLDPDGDKWSPGGCLCQIPLAEFIIDTVAAALPLIDDVLCVGLTTALRETMLLAANFIPNVGPTASAGLRIAVQTAKTVADYGGTAADYMKWFSTPCGEGTEDIQAKADEAFNLMSYLPDELEQALSLCPIDKKSKSRKNGDPPQPGGRKNDQPSEDNKPTSNPPPPSSNQPPAPSSNPVPSQNSNQPPSSQAPASSVAASPSSQASPASSASQLASPSSTATPPPINNAPPPAPIDQNRRTRKQPTSKASSTASSASAATATTEAAEPEESEGPVPPCGDLSGAQDVGEKVLDGADVSGCAASTTEAVTGESEAVATEAATLTGELEEEATDAATTEVDESAATEAPTTTELKEEAQETEMAMADTEEEATMTEEEEDTRATETGEEEVSSTTTEEESASTADPEENSETETAEEEELVASIEDSDVESGMTSADTEANEVDVAKR</sequence>
<feature type="region of interest" description="Disordered" evidence="1">
    <location>
        <begin position="412"/>
        <end position="555"/>
    </location>
</feature>
<dbReference type="EMBL" id="KE145358">
    <property type="protein sequence ID" value="EPE33290.1"/>
    <property type="molecule type" value="Genomic_DNA"/>
</dbReference>
<evidence type="ECO:0000313" key="4">
    <source>
        <dbReference type="Proteomes" id="UP000016922"/>
    </source>
</evidence>
<evidence type="ECO:0000256" key="2">
    <source>
        <dbReference type="SAM" id="SignalP"/>
    </source>
</evidence>
<gene>
    <name evidence="3" type="ORF">GLAREA_06302</name>
</gene>
<dbReference type="RefSeq" id="XP_008079907.1">
    <property type="nucleotide sequence ID" value="XM_008081716.1"/>
</dbReference>
<name>S3D6E6_GLAL2</name>
<keyword evidence="4" id="KW-1185">Reference proteome</keyword>